<name>A0A6J5UBC0_PRUAR</name>
<reference evidence="1 2" key="1">
    <citation type="submission" date="2020-05" db="EMBL/GenBank/DDBJ databases">
        <authorList>
            <person name="Campoy J."/>
            <person name="Schneeberger K."/>
            <person name="Spophaly S."/>
        </authorList>
    </citation>
    <scope>NUCLEOTIDE SEQUENCE [LARGE SCALE GENOMIC DNA]</scope>
    <source>
        <strain evidence="1">PruArmRojPasFocal</strain>
    </source>
</reference>
<dbReference type="Proteomes" id="UP000507222">
    <property type="component" value="Unassembled WGS sequence"/>
</dbReference>
<proteinExistence type="predicted"/>
<gene>
    <name evidence="1" type="ORF">CURHAP_LOCUS19795</name>
</gene>
<dbReference type="AlphaFoldDB" id="A0A6J5UBC0"/>
<accession>A0A6J5UBC0</accession>
<sequence>MVHLPPSPRVGSYYTPLTLAPPTLPFPTAKASTAGLPASAFLWKTVPYCASSHLVVCVVSDFLGSFPPPALPASSPCNPECRQRPLVPTGYPFVSLPRF</sequence>
<evidence type="ECO:0000313" key="2">
    <source>
        <dbReference type="Proteomes" id="UP000507222"/>
    </source>
</evidence>
<evidence type="ECO:0000313" key="1">
    <source>
        <dbReference type="EMBL" id="CAB4272917.1"/>
    </source>
</evidence>
<protein>
    <submittedName>
        <fullName evidence="1">Uncharacterized protein</fullName>
    </submittedName>
</protein>
<dbReference type="EMBL" id="CAEKDK010000003">
    <property type="protein sequence ID" value="CAB4272917.1"/>
    <property type="molecule type" value="Genomic_DNA"/>
</dbReference>
<organism evidence="1 2">
    <name type="scientific">Prunus armeniaca</name>
    <name type="common">Apricot</name>
    <name type="synonym">Armeniaca vulgaris</name>
    <dbReference type="NCBI Taxonomy" id="36596"/>
    <lineage>
        <taxon>Eukaryota</taxon>
        <taxon>Viridiplantae</taxon>
        <taxon>Streptophyta</taxon>
        <taxon>Embryophyta</taxon>
        <taxon>Tracheophyta</taxon>
        <taxon>Spermatophyta</taxon>
        <taxon>Magnoliopsida</taxon>
        <taxon>eudicotyledons</taxon>
        <taxon>Gunneridae</taxon>
        <taxon>Pentapetalae</taxon>
        <taxon>rosids</taxon>
        <taxon>fabids</taxon>
        <taxon>Rosales</taxon>
        <taxon>Rosaceae</taxon>
        <taxon>Amygdaloideae</taxon>
        <taxon>Amygdaleae</taxon>
        <taxon>Prunus</taxon>
    </lineage>
</organism>